<protein>
    <recommendedName>
        <fullName evidence="6">Lipoprotein</fullName>
    </recommendedName>
</protein>
<geneLocation type="plasmid" evidence="4">
    <name>p1</name>
</geneLocation>
<sequence>MKKSIIALTILASLLTGCASDAEKMAQDQLALEQARRDGAAEARAQLTAQMEEEMAEVVPSWYLDPPKMDGTGVYGVGTAHTKDLGFAVRKAKLVAIYEAAKVFKMEMSGQERSMTRDAGDEGEVADRTELLIDALVARVPVSGYDIVKTNVKPYEGQFHAYVLAKIPFDEFNSVMKNNKDELKGEFDGAFQALEARLNEREARAQASTVTPTQPGGKPAELASPLPNGGAAAAPQTPAQANAEIASMVAGDLKN</sequence>
<feature type="compositionally biased region" description="Low complexity" evidence="1">
    <location>
        <begin position="228"/>
        <end position="243"/>
    </location>
</feature>
<evidence type="ECO:0000313" key="5">
    <source>
        <dbReference type="Proteomes" id="UP001304847"/>
    </source>
</evidence>
<dbReference type="AlphaFoldDB" id="A0A7U0QS31"/>
<feature type="region of interest" description="Disordered" evidence="1">
    <location>
        <begin position="203"/>
        <end position="255"/>
    </location>
</feature>
<accession>A0A7U0QS31</accession>
<dbReference type="PROSITE" id="PS51257">
    <property type="entry name" value="PROKAR_LIPOPROTEIN"/>
    <property type="match status" value="1"/>
</dbReference>
<reference evidence="4" key="1">
    <citation type="submission" date="2021-01" db="EMBL/GenBank/DDBJ databases">
        <title>GES Beta-lactamases isolated from hospital effluents in Brazil.</title>
        <authorList>
            <person name="Conte D."/>
            <person name="Mesa D."/>
            <person name="Palmeiro J.K."/>
            <person name="Dalla-Costa L.M."/>
        </authorList>
    </citation>
    <scope>NUCLEOTIDE SEQUENCE [LARGE SCALE GENOMIC DNA]</scope>
    <source>
        <strain evidence="4">Aero21</strain>
        <plasmid evidence="4">p1</plasmid>
    </source>
</reference>
<evidence type="ECO:0000256" key="1">
    <source>
        <dbReference type="SAM" id="MobiDB-lite"/>
    </source>
</evidence>
<evidence type="ECO:0000313" key="3">
    <source>
        <dbReference type="EMBL" id="MEA9434701.1"/>
    </source>
</evidence>
<dbReference type="Proteomes" id="UP001304847">
    <property type="component" value="Unassembled WGS sequence"/>
</dbReference>
<dbReference type="EMBL" id="JAYGOJ010000006">
    <property type="protein sequence ID" value="MEA9434701.1"/>
    <property type="molecule type" value="Genomic_DNA"/>
</dbReference>
<evidence type="ECO:0000313" key="4">
    <source>
        <dbReference type="EMBL" id="QQX12739.1"/>
    </source>
</evidence>
<evidence type="ECO:0008006" key="6">
    <source>
        <dbReference type="Google" id="ProtNLM"/>
    </source>
</evidence>
<proteinExistence type="predicted"/>
<feature type="signal peptide" evidence="2">
    <location>
        <begin position="1"/>
        <end position="21"/>
    </location>
</feature>
<feature type="chain" id="PRO_5044333167" description="Lipoprotein" evidence="2">
    <location>
        <begin position="22"/>
        <end position="255"/>
    </location>
</feature>
<name>A0A7U0QS31_AERCA</name>
<keyword evidence="4" id="KW-0614">Plasmid</keyword>
<evidence type="ECO:0000256" key="2">
    <source>
        <dbReference type="SAM" id="SignalP"/>
    </source>
</evidence>
<gene>
    <name evidence="4" type="ORF">JC965_26820</name>
    <name evidence="3" type="ORF">VCX44_02450</name>
</gene>
<keyword evidence="5" id="KW-1185">Reference proteome</keyword>
<dbReference type="EMBL" id="CP068231">
    <property type="protein sequence ID" value="QQX12739.1"/>
    <property type="molecule type" value="Genomic_DNA"/>
</dbReference>
<dbReference type="RefSeq" id="WP_202154996.1">
    <property type="nucleotide sequence ID" value="NZ_JAOCIE010000020.1"/>
</dbReference>
<keyword evidence="2" id="KW-0732">Signal</keyword>
<organism evidence="4">
    <name type="scientific">Aeromonas caviae</name>
    <name type="common">Aeromonas punctata</name>
    <dbReference type="NCBI Taxonomy" id="648"/>
    <lineage>
        <taxon>Bacteria</taxon>
        <taxon>Pseudomonadati</taxon>
        <taxon>Pseudomonadota</taxon>
        <taxon>Gammaproteobacteria</taxon>
        <taxon>Aeromonadales</taxon>
        <taxon>Aeromonadaceae</taxon>
        <taxon>Aeromonas</taxon>
    </lineage>
</organism>
<reference evidence="3 5" key="2">
    <citation type="submission" date="2023-12" db="EMBL/GenBank/DDBJ databases">
        <title>Characterization of antibiotic resistance in Aeromonas spp. in hospital effluent.</title>
        <authorList>
            <person name="Negoseki B.R.S."/>
            <person name="Krul D."/>
            <person name="Siqueira A.C."/>
            <person name="Almeida M."/>
            <person name="Mesa D."/>
            <person name="Conte D."/>
            <person name="Dalla-Costa L.M."/>
        </authorList>
    </citation>
    <scope>NUCLEOTIDE SEQUENCE [LARGE SCALE GENOMIC DNA]</scope>
    <source>
        <strain evidence="3 5">36v</strain>
    </source>
</reference>